<dbReference type="Pfam" id="PF05762">
    <property type="entry name" value="VWA_CoxE"/>
    <property type="match status" value="1"/>
</dbReference>
<dbReference type="RefSeq" id="WP_090360875.1">
    <property type="nucleotide sequence ID" value="NZ_FNEM01000001.1"/>
</dbReference>
<accession>A0A1G8KAY7</accession>
<reference evidence="3" key="1">
    <citation type="submission" date="2016-10" db="EMBL/GenBank/DDBJ databases">
        <authorList>
            <person name="Varghese N."/>
            <person name="Submissions S."/>
        </authorList>
    </citation>
    <scope>NUCLEOTIDE SEQUENCE [LARGE SCALE GENOMIC DNA]</scope>
    <source>
        <strain evidence="3">DSM 23317</strain>
    </source>
</reference>
<gene>
    <name evidence="2" type="ORF">SAMN04488540_101310</name>
</gene>
<sequence>MLIRFFFALRRGGIPVSVTELLALLEAMDQQLAFADLEQFYALARLCLVKDETQYDKFDRAFGAFFDGLDAATEHWQEAIPDEWLRAEMARSLTEEERRQLEAVGGIEALLAEFRKRFEEQQDRHQGGNRWIGTGGTSPFGHSGDRPGGVRVGGQGRNRSAAKVWQQRQYRNLDGDVELGIRNLKLALRKLRRFARSGADTELDLDGTIQATADSGGLLDVKLVPERHNAIKLLLFFDVGGSMDPYVRRCEQLFSACRSEFKHLEQFYFHNFIYDQLWRDNRRRRDESTPLAEILRTYPKDYKVIVVGDASMGPYEIFSRYGSVELMNEEPGAVSMQRLCDRFSRLIWLNPVPREHWRYTQSIGAVRELIADRMYPLSLSGLEQGIGSLLGKQKP</sequence>
<feature type="compositionally biased region" description="Gly residues" evidence="1">
    <location>
        <begin position="146"/>
        <end position="156"/>
    </location>
</feature>
<organism evidence="2 3">
    <name type="scientific">Ferrimonas sediminum</name>
    <dbReference type="NCBI Taxonomy" id="718193"/>
    <lineage>
        <taxon>Bacteria</taxon>
        <taxon>Pseudomonadati</taxon>
        <taxon>Pseudomonadota</taxon>
        <taxon>Gammaproteobacteria</taxon>
        <taxon>Alteromonadales</taxon>
        <taxon>Ferrimonadaceae</taxon>
        <taxon>Ferrimonas</taxon>
    </lineage>
</organism>
<dbReference type="PANTHER" id="PTHR39338:SF7">
    <property type="entry name" value="BLL6692 PROTEIN"/>
    <property type="match status" value="1"/>
</dbReference>
<evidence type="ECO:0000313" key="2">
    <source>
        <dbReference type="EMBL" id="SDI40553.1"/>
    </source>
</evidence>
<protein>
    <recommendedName>
        <fullName evidence="4">VWA domain containing CoxE-like protein</fullName>
    </recommendedName>
</protein>
<dbReference type="InterPro" id="IPR008912">
    <property type="entry name" value="Uncharacterised_CoxE"/>
</dbReference>
<dbReference type="PANTHER" id="PTHR39338">
    <property type="entry name" value="BLL5662 PROTEIN-RELATED"/>
    <property type="match status" value="1"/>
</dbReference>
<dbReference type="AlphaFoldDB" id="A0A1G8KAY7"/>
<dbReference type="EMBL" id="FNEM01000001">
    <property type="protein sequence ID" value="SDI40553.1"/>
    <property type="molecule type" value="Genomic_DNA"/>
</dbReference>
<evidence type="ECO:0008006" key="4">
    <source>
        <dbReference type="Google" id="ProtNLM"/>
    </source>
</evidence>
<evidence type="ECO:0000313" key="3">
    <source>
        <dbReference type="Proteomes" id="UP000199527"/>
    </source>
</evidence>
<dbReference type="Proteomes" id="UP000199527">
    <property type="component" value="Unassembled WGS sequence"/>
</dbReference>
<evidence type="ECO:0000256" key="1">
    <source>
        <dbReference type="SAM" id="MobiDB-lite"/>
    </source>
</evidence>
<keyword evidence="3" id="KW-1185">Reference proteome</keyword>
<name>A0A1G8KAY7_9GAMM</name>
<feature type="region of interest" description="Disordered" evidence="1">
    <location>
        <begin position="125"/>
        <end position="156"/>
    </location>
</feature>
<proteinExistence type="predicted"/>
<dbReference type="OrthoDB" id="9764216at2"/>